<organism evidence="9 10">
    <name type="scientific">Pseudoxanthomonas suwonensis (strain 11-1)</name>
    <dbReference type="NCBI Taxonomy" id="743721"/>
    <lineage>
        <taxon>Bacteria</taxon>
        <taxon>Pseudomonadati</taxon>
        <taxon>Pseudomonadota</taxon>
        <taxon>Gammaproteobacteria</taxon>
        <taxon>Lysobacterales</taxon>
        <taxon>Lysobacteraceae</taxon>
        <taxon>Pseudoxanthomonas</taxon>
    </lineage>
</organism>
<dbReference type="AlphaFoldDB" id="E6WSP8"/>
<evidence type="ECO:0000313" key="10">
    <source>
        <dbReference type="Proteomes" id="UP000008632"/>
    </source>
</evidence>
<keyword evidence="10" id="KW-1185">Reference proteome</keyword>
<dbReference type="EMBL" id="CP002446">
    <property type="protein sequence ID" value="ADV27335.1"/>
    <property type="molecule type" value="Genomic_DNA"/>
</dbReference>
<feature type="signal peptide" evidence="8">
    <location>
        <begin position="1"/>
        <end position="16"/>
    </location>
</feature>
<evidence type="ECO:0000256" key="6">
    <source>
        <dbReference type="ARBA" id="ARBA00037937"/>
    </source>
</evidence>
<dbReference type="HOGENOM" id="CLU_113213_7_0_6"/>
<dbReference type="STRING" id="743721.Psesu_1488"/>
<evidence type="ECO:0000256" key="1">
    <source>
        <dbReference type="ARBA" id="ARBA00022475"/>
    </source>
</evidence>
<dbReference type="Pfam" id="PF04347">
    <property type="entry name" value="FliO"/>
    <property type="match status" value="1"/>
</dbReference>
<keyword evidence="5 7" id="KW-0975">Bacterial flagellum</keyword>
<dbReference type="NCBIfam" id="TIGR03500">
    <property type="entry name" value="FliO_TIGR"/>
    <property type="match status" value="1"/>
</dbReference>
<dbReference type="PANTHER" id="PTHR38766:SF1">
    <property type="entry name" value="FLAGELLAR PROTEIN FLIO"/>
    <property type="match status" value="1"/>
</dbReference>
<evidence type="ECO:0000313" key="9">
    <source>
        <dbReference type="EMBL" id="ADV27335.1"/>
    </source>
</evidence>
<comment type="similarity">
    <text evidence="6 7">Belongs to the FliO/MopB family.</text>
</comment>
<name>E6WSP8_PSEUU</name>
<dbReference type="KEGG" id="psu:Psesu_1488"/>
<keyword evidence="4 7" id="KW-0472">Membrane</keyword>
<keyword evidence="2 7" id="KW-0812">Transmembrane</keyword>
<dbReference type="GO" id="GO:0005886">
    <property type="term" value="C:plasma membrane"/>
    <property type="evidence" value="ECO:0007669"/>
    <property type="project" value="UniProtKB-SubCell"/>
</dbReference>
<evidence type="ECO:0000256" key="2">
    <source>
        <dbReference type="ARBA" id="ARBA00022692"/>
    </source>
</evidence>
<keyword evidence="8" id="KW-0732">Signal</keyword>
<protein>
    <recommendedName>
        <fullName evidence="7">Flagellar protein</fullName>
    </recommendedName>
</protein>
<evidence type="ECO:0000256" key="8">
    <source>
        <dbReference type="SAM" id="SignalP"/>
    </source>
</evidence>
<feature type="chain" id="PRO_5003215029" description="Flagellar protein" evidence="8">
    <location>
        <begin position="17"/>
        <end position="136"/>
    </location>
</feature>
<feature type="transmembrane region" description="Helical" evidence="7">
    <location>
        <begin position="32"/>
        <end position="50"/>
    </location>
</feature>
<dbReference type="eggNOG" id="COG3190">
    <property type="taxonomic scope" value="Bacteria"/>
</dbReference>
<gene>
    <name evidence="9" type="ordered locus">Psesu_1488</name>
</gene>
<proteinExistence type="inferred from homology"/>
<dbReference type="InterPro" id="IPR052205">
    <property type="entry name" value="FliO/MopB"/>
</dbReference>
<keyword evidence="3 7" id="KW-1133">Transmembrane helix</keyword>
<accession>E6WSP8</accession>
<dbReference type="GO" id="GO:0009425">
    <property type="term" value="C:bacterial-type flagellum basal body"/>
    <property type="evidence" value="ECO:0007669"/>
    <property type="project" value="UniProtKB-SubCell"/>
</dbReference>
<sequence>MNLVLLLAAAAPAAQAARPVAPPPAGPGLFGAFFALALVLGLILGLAWLLKRLPGTGFRQVEGMRVVAQLALGTKERAVVVEVGGRQLLLGVTPGSVSLLQELPEPLPPPEAPRLPNLKELPNFAQLLSQRLRRNS</sequence>
<keyword evidence="9" id="KW-0966">Cell projection</keyword>
<evidence type="ECO:0000256" key="7">
    <source>
        <dbReference type="RuleBase" id="RU362064"/>
    </source>
</evidence>
<keyword evidence="9" id="KW-0969">Cilium</keyword>
<dbReference type="GO" id="GO:0044781">
    <property type="term" value="P:bacterial-type flagellum organization"/>
    <property type="evidence" value="ECO:0007669"/>
    <property type="project" value="UniProtKB-UniRule"/>
</dbReference>
<keyword evidence="1 7" id="KW-1003">Cell membrane</keyword>
<evidence type="ECO:0000256" key="3">
    <source>
        <dbReference type="ARBA" id="ARBA00022989"/>
    </source>
</evidence>
<dbReference type="PANTHER" id="PTHR38766">
    <property type="entry name" value="FLAGELLAR PROTEIN FLIO"/>
    <property type="match status" value="1"/>
</dbReference>
<keyword evidence="9" id="KW-0282">Flagellum</keyword>
<dbReference type="InterPro" id="IPR022781">
    <property type="entry name" value="Flagellar_biosynth_FliO"/>
</dbReference>
<evidence type="ECO:0000256" key="5">
    <source>
        <dbReference type="ARBA" id="ARBA00023143"/>
    </source>
</evidence>
<comment type="subcellular location">
    <subcellularLocation>
        <location evidence="7">Cell membrane</location>
    </subcellularLocation>
    <subcellularLocation>
        <location evidence="7">Bacterial flagellum basal body</location>
    </subcellularLocation>
</comment>
<dbReference type="Proteomes" id="UP000008632">
    <property type="component" value="Chromosome"/>
</dbReference>
<reference evidence="9 10" key="1">
    <citation type="submission" date="2011-01" db="EMBL/GenBank/DDBJ databases">
        <title>Complete sequence of Pseudoxanthomonas suwonensis 11-1.</title>
        <authorList>
            <consortium name="US DOE Joint Genome Institute"/>
            <person name="Lucas S."/>
            <person name="Copeland A."/>
            <person name="Lapidus A."/>
            <person name="Cheng J.-F."/>
            <person name="Goodwin L."/>
            <person name="Pitluck S."/>
            <person name="Teshima H."/>
            <person name="Detter J.C."/>
            <person name="Han C."/>
            <person name="Tapia R."/>
            <person name="Land M."/>
            <person name="Hauser L."/>
            <person name="Kyrpides N."/>
            <person name="Ivanova N."/>
            <person name="Ovchinnikova G."/>
            <person name="Siebers A.K."/>
            <person name="Allgaier M."/>
            <person name="Thelen M.P."/>
            <person name="Hugenholtz P."/>
            <person name="Gladden J."/>
            <person name="Woyke T."/>
        </authorList>
    </citation>
    <scope>NUCLEOTIDE SEQUENCE [LARGE SCALE GENOMIC DNA]</scope>
    <source>
        <strain evidence="10">11-1</strain>
    </source>
</reference>
<evidence type="ECO:0000256" key="4">
    <source>
        <dbReference type="ARBA" id="ARBA00023136"/>
    </source>
</evidence>